<comment type="caution">
    <text evidence="2">The sequence shown here is derived from an EMBL/GenBank/DDBJ whole genome shotgun (WGS) entry which is preliminary data.</text>
</comment>
<name>A0A5N5HN76_9ROSA</name>
<reference evidence="2 3" key="1">
    <citation type="submission" date="2019-09" db="EMBL/GenBank/DDBJ databases">
        <authorList>
            <person name="Ou C."/>
        </authorList>
    </citation>
    <scope>NUCLEOTIDE SEQUENCE [LARGE SCALE GENOMIC DNA]</scope>
    <source>
        <strain evidence="2">S2</strain>
        <tissue evidence="2">Leaf</tissue>
    </source>
</reference>
<reference evidence="2 3" key="3">
    <citation type="submission" date="2019-11" db="EMBL/GenBank/DDBJ databases">
        <title>A de novo genome assembly of a pear dwarfing rootstock.</title>
        <authorList>
            <person name="Wang F."/>
            <person name="Wang J."/>
            <person name="Li S."/>
            <person name="Zhang Y."/>
            <person name="Fang M."/>
            <person name="Ma L."/>
            <person name="Zhao Y."/>
            <person name="Jiang S."/>
        </authorList>
    </citation>
    <scope>NUCLEOTIDE SEQUENCE [LARGE SCALE GENOMIC DNA]</scope>
    <source>
        <strain evidence="2">S2</strain>
        <tissue evidence="2">Leaf</tissue>
    </source>
</reference>
<organism evidence="2 3">
    <name type="scientific">Pyrus ussuriensis x Pyrus communis</name>
    <dbReference type="NCBI Taxonomy" id="2448454"/>
    <lineage>
        <taxon>Eukaryota</taxon>
        <taxon>Viridiplantae</taxon>
        <taxon>Streptophyta</taxon>
        <taxon>Embryophyta</taxon>
        <taxon>Tracheophyta</taxon>
        <taxon>Spermatophyta</taxon>
        <taxon>Magnoliopsida</taxon>
        <taxon>eudicotyledons</taxon>
        <taxon>Gunneridae</taxon>
        <taxon>Pentapetalae</taxon>
        <taxon>rosids</taxon>
        <taxon>fabids</taxon>
        <taxon>Rosales</taxon>
        <taxon>Rosaceae</taxon>
        <taxon>Amygdaloideae</taxon>
        <taxon>Maleae</taxon>
        <taxon>Pyrus</taxon>
    </lineage>
</organism>
<comment type="similarity">
    <text evidence="1">Belongs to the plant acyltransferase family.</text>
</comment>
<gene>
    <name evidence="2" type="ORF">D8674_034174</name>
</gene>
<dbReference type="PANTHER" id="PTHR31642:SF26">
    <property type="entry name" value="HXXXD-TYPE ACYL-TRANSFERASE FAMILY PROTEIN"/>
    <property type="match status" value="1"/>
</dbReference>
<dbReference type="Pfam" id="PF02458">
    <property type="entry name" value="Transferase"/>
    <property type="match status" value="1"/>
</dbReference>
<evidence type="ECO:0000313" key="3">
    <source>
        <dbReference type="Proteomes" id="UP000327157"/>
    </source>
</evidence>
<dbReference type="InterPro" id="IPR050317">
    <property type="entry name" value="Plant_Fungal_Acyltransferase"/>
</dbReference>
<dbReference type="Proteomes" id="UP000327157">
    <property type="component" value="Chromosome 8"/>
</dbReference>
<dbReference type="GO" id="GO:0016747">
    <property type="term" value="F:acyltransferase activity, transferring groups other than amino-acyl groups"/>
    <property type="evidence" value="ECO:0007669"/>
    <property type="project" value="TreeGrafter"/>
</dbReference>
<evidence type="ECO:0000256" key="1">
    <source>
        <dbReference type="ARBA" id="ARBA00009861"/>
    </source>
</evidence>
<dbReference type="OrthoDB" id="671439at2759"/>
<evidence type="ECO:0000313" key="2">
    <source>
        <dbReference type="EMBL" id="KAB2629379.1"/>
    </source>
</evidence>
<proteinExistence type="inferred from homology"/>
<dbReference type="EMBL" id="SMOL01000148">
    <property type="protein sequence ID" value="KAB2629379.1"/>
    <property type="molecule type" value="Genomic_DNA"/>
</dbReference>
<dbReference type="PANTHER" id="PTHR31642">
    <property type="entry name" value="TRICHOTHECENE 3-O-ACETYLTRANSFERASE"/>
    <property type="match status" value="1"/>
</dbReference>
<dbReference type="InterPro" id="IPR023213">
    <property type="entry name" value="CAT-like_dom_sf"/>
</dbReference>
<protein>
    <submittedName>
        <fullName evidence="2">Protein ECERIFERUM 26-like</fullName>
    </submittedName>
</protein>
<keyword evidence="3" id="KW-1185">Reference proteome</keyword>
<dbReference type="Gene3D" id="3.30.559.10">
    <property type="entry name" value="Chloramphenicol acetyltransferase-like domain"/>
    <property type="match status" value="2"/>
</dbReference>
<accession>A0A5N5HN76</accession>
<dbReference type="AlphaFoldDB" id="A0A5N5HN76"/>
<reference evidence="3" key="2">
    <citation type="submission" date="2019-10" db="EMBL/GenBank/DDBJ databases">
        <title>A de novo genome assembly of a pear dwarfing rootstock.</title>
        <authorList>
            <person name="Wang F."/>
            <person name="Wang J."/>
            <person name="Li S."/>
            <person name="Zhang Y."/>
            <person name="Fang M."/>
            <person name="Ma L."/>
            <person name="Zhao Y."/>
            <person name="Jiang S."/>
        </authorList>
    </citation>
    <scope>NUCLEOTIDE SEQUENCE [LARGE SCALE GENOMIC DNA]</scope>
</reference>
<sequence>MAELITFICKRTVVSTKPVQAGKTYPLSVLDRHMEENHLRMVLYYPSTGVPTKPGEITTKLRESLAVTLTNYPIITGRLQKNDEEQWMIKCNDAGLRMIEAKARGSLEEWLRNVDREKELMLVYWEEMYHKPYFWSTFYVQLTEFEDGGLAIGLSCTHLLADQTCATMFIKAWADTTVFSKMIHPPLFYPLPSQRPGNGKLNQTPYTALINHYKTSISKSIDIVDAKHTTVTLVFSDDMVRACIAMAQPIDGTDKSSPTPFEALSGLFWVCISKVKGMTNGLVDMSILIDMRKVLGLDKGFFGNCMVYNKVHLEGFQEDDLSQAASSIGEVVAKMDREGIIDLIEWLVCKDDRSRSLMNSCDLICASLEGVDPFSIIFEDVIVPIRVSCYVEPVSALGQVLILPAKPGDGRLTVAMKLRPSVQLSQIDISGHFGYFGGDKIFIKKLAIELTTFFYGWLLMRVRVRVRLEVYPKVGLLDRLRVGQRVGVLGRMVDMVESRWVLWLEGEGDNNAGWETDAIRAEGDQYELTPQVGHLMLQFTDVVALWLR</sequence>